<dbReference type="Proteomes" id="UP001610444">
    <property type="component" value="Unassembled WGS sequence"/>
</dbReference>
<reference evidence="1 2" key="1">
    <citation type="submission" date="2024-07" db="EMBL/GenBank/DDBJ databases">
        <title>Section-level genome sequencing and comparative genomics of Aspergillus sections Usti and Cavernicolus.</title>
        <authorList>
            <consortium name="Lawrence Berkeley National Laboratory"/>
            <person name="Nybo J.L."/>
            <person name="Vesth T.C."/>
            <person name="Theobald S."/>
            <person name="Frisvad J.C."/>
            <person name="Larsen T.O."/>
            <person name="Kjaerboelling I."/>
            <person name="Rothschild-Mancinelli K."/>
            <person name="Lyhne E.K."/>
            <person name="Kogle M.E."/>
            <person name="Barry K."/>
            <person name="Clum A."/>
            <person name="Na H."/>
            <person name="Ledsgaard L."/>
            <person name="Lin J."/>
            <person name="Lipzen A."/>
            <person name="Kuo A."/>
            <person name="Riley R."/>
            <person name="Mondo S."/>
            <person name="LaButti K."/>
            <person name="Haridas S."/>
            <person name="Pangalinan J."/>
            <person name="Salamov A.A."/>
            <person name="Simmons B.A."/>
            <person name="Magnuson J.K."/>
            <person name="Chen J."/>
            <person name="Drula E."/>
            <person name="Henrissat B."/>
            <person name="Wiebenga A."/>
            <person name="Lubbers R.J."/>
            <person name="Gomes A.C."/>
            <person name="Macurrencykelacurrency M.R."/>
            <person name="Stajich J."/>
            <person name="Grigoriev I.V."/>
            <person name="Mortensen U.H."/>
            <person name="De vries R.P."/>
            <person name="Baker S.E."/>
            <person name="Andersen M.R."/>
        </authorList>
    </citation>
    <scope>NUCLEOTIDE SEQUENCE [LARGE SCALE GENOMIC DNA]</scope>
    <source>
        <strain evidence="1 2">CBS 756.74</strain>
    </source>
</reference>
<dbReference type="RefSeq" id="XP_070898535.1">
    <property type="nucleotide sequence ID" value="XM_071045802.1"/>
</dbReference>
<dbReference type="EMBL" id="JBFXLR010000024">
    <property type="protein sequence ID" value="KAL2849000.1"/>
    <property type="molecule type" value="Genomic_DNA"/>
</dbReference>
<evidence type="ECO:0000313" key="2">
    <source>
        <dbReference type="Proteomes" id="UP001610444"/>
    </source>
</evidence>
<protein>
    <submittedName>
        <fullName evidence="1">Uncharacterized protein</fullName>
    </submittedName>
</protein>
<organism evidence="1 2">
    <name type="scientific">Aspergillus pseudodeflectus</name>
    <dbReference type="NCBI Taxonomy" id="176178"/>
    <lineage>
        <taxon>Eukaryota</taxon>
        <taxon>Fungi</taxon>
        <taxon>Dikarya</taxon>
        <taxon>Ascomycota</taxon>
        <taxon>Pezizomycotina</taxon>
        <taxon>Eurotiomycetes</taxon>
        <taxon>Eurotiomycetidae</taxon>
        <taxon>Eurotiales</taxon>
        <taxon>Aspergillaceae</taxon>
        <taxon>Aspergillus</taxon>
        <taxon>Aspergillus subgen. Nidulantes</taxon>
    </lineage>
</organism>
<name>A0ABR4K9N6_9EURO</name>
<evidence type="ECO:0000313" key="1">
    <source>
        <dbReference type="EMBL" id="KAL2849000.1"/>
    </source>
</evidence>
<sequence length="192" mass="21712">MASRSKTPIKDACDKLSEAYKSLKLETTKRKDDSLCAIWKNRVDLGICFLEDFCEDFGVYQKGPGSLDARTANEIPEVLEIMLERLENIHKSVQGSHTFISEYCKQREDLDIRALEKVNLISRQFRATQSLYVGICPIGYTVNKGLLGRRYTAFLDQLDEDFLASLDMMPETPPVGGRFRSLWPFGGDSGSL</sequence>
<keyword evidence="2" id="KW-1185">Reference proteome</keyword>
<comment type="caution">
    <text evidence="1">The sequence shown here is derived from an EMBL/GenBank/DDBJ whole genome shotgun (WGS) entry which is preliminary data.</text>
</comment>
<accession>A0ABR4K9N6</accession>
<dbReference type="GeneID" id="98160966"/>
<gene>
    <name evidence="1" type="ORF">BJX68DRAFT_267343</name>
</gene>
<proteinExistence type="predicted"/>